<dbReference type="SUPFAM" id="SSF46785">
    <property type="entry name" value="Winged helix' DNA-binding domain"/>
    <property type="match status" value="1"/>
</dbReference>
<dbReference type="Proteomes" id="UP000824225">
    <property type="component" value="Unassembled WGS sequence"/>
</dbReference>
<evidence type="ECO:0000259" key="4">
    <source>
        <dbReference type="PROSITE" id="PS50042"/>
    </source>
</evidence>
<dbReference type="CDD" id="cd00038">
    <property type="entry name" value="CAP_ED"/>
    <property type="match status" value="1"/>
</dbReference>
<evidence type="ECO:0000313" key="6">
    <source>
        <dbReference type="EMBL" id="HJA08720.1"/>
    </source>
</evidence>
<gene>
    <name evidence="6" type="ORF">H9962_05985</name>
</gene>
<dbReference type="InterPro" id="IPR000595">
    <property type="entry name" value="cNMP-bd_dom"/>
</dbReference>
<dbReference type="SMART" id="SM00419">
    <property type="entry name" value="HTH_CRP"/>
    <property type="match status" value="1"/>
</dbReference>
<dbReference type="InterPro" id="IPR012318">
    <property type="entry name" value="HTH_CRP"/>
</dbReference>
<dbReference type="PROSITE" id="PS51063">
    <property type="entry name" value="HTH_CRP_2"/>
    <property type="match status" value="1"/>
</dbReference>
<dbReference type="SUPFAM" id="SSF51206">
    <property type="entry name" value="cAMP-binding domain-like"/>
    <property type="match status" value="1"/>
</dbReference>
<dbReference type="EMBL" id="DXAN01000020">
    <property type="protein sequence ID" value="HJA08720.1"/>
    <property type="molecule type" value="Genomic_DNA"/>
</dbReference>
<dbReference type="GO" id="GO:0005829">
    <property type="term" value="C:cytosol"/>
    <property type="evidence" value="ECO:0007669"/>
    <property type="project" value="TreeGrafter"/>
</dbReference>
<dbReference type="SMART" id="SM00100">
    <property type="entry name" value="cNMP"/>
    <property type="match status" value="1"/>
</dbReference>
<dbReference type="Pfam" id="PF13545">
    <property type="entry name" value="HTH_Crp_2"/>
    <property type="match status" value="1"/>
</dbReference>
<evidence type="ECO:0000259" key="5">
    <source>
        <dbReference type="PROSITE" id="PS51063"/>
    </source>
</evidence>
<dbReference type="AlphaFoldDB" id="A0A9D2HF86"/>
<feature type="domain" description="Cyclic nucleotide-binding" evidence="4">
    <location>
        <begin position="11"/>
        <end position="109"/>
    </location>
</feature>
<evidence type="ECO:0000256" key="1">
    <source>
        <dbReference type="ARBA" id="ARBA00023015"/>
    </source>
</evidence>
<dbReference type="Pfam" id="PF00027">
    <property type="entry name" value="cNMP_binding"/>
    <property type="match status" value="1"/>
</dbReference>
<keyword evidence="3" id="KW-0804">Transcription</keyword>
<evidence type="ECO:0000256" key="3">
    <source>
        <dbReference type="ARBA" id="ARBA00023163"/>
    </source>
</evidence>
<dbReference type="InterPro" id="IPR036390">
    <property type="entry name" value="WH_DNA-bd_sf"/>
</dbReference>
<sequence length="220" mass="24299">MDREILKKIPLFRGVSPEEAERMLGCLNAVRRRYEPEERILWAGQAAERLGAVLEGKVQIIREDEDGTRTILAGAGPGELFAEAFACAGGATLPVSVLAMTPCEVLLIEPGRIATGCSATCACHSRLIANMLTVLADKNLFLNRRLGHLSKRSTRDKLLSYLEEQAAGRADEFAIPFTRAELADYLCVERSAMSTVLSRLRAEGLVETRGRRFRLHTHPH</sequence>
<dbReference type="InterPro" id="IPR050397">
    <property type="entry name" value="Env_Response_Regulators"/>
</dbReference>
<reference evidence="6" key="1">
    <citation type="journal article" date="2021" name="PeerJ">
        <title>Extensive microbial diversity within the chicken gut microbiome revealed by metagenomics and culture.</title>
        <authorList>
            <person name="Gilroy R."/>
            <person name="Ravi A."/>
            <person name="Getino M."/>
            <person name="Pursley I."/>
            <person name="Horton D.L."/>
            <person name="Alikhan N.F."/>
            <person name="Baker D."/>
            <person name="Gharbi K."/>
            <person name="Hall N."/>
            <person name="Watson M."/>
            <person name="Adriaenssens E.M."/>
            <person name="Foster-Nyarko E."/>
            <person name="Jarju S."/>
            <person name="Secka A."/>
            <person name="Antonio M."/>
            <person name="Oren A."/>
            <person name="Chaudhuri R.R."/>
            <person name="La Ragione R."/>
            <person name="Hildebrand F."/>
            <person name="Pallen M.J."/>
        </authorList>
    </citation>
    <scope>NUCLEOTIDE SEQUENCE</scope>
    <source>
        <strain evidence="6">CHK186-16707</strain>
    </source>
</reference>
<dbReference type="PANTHER" id="PTHR24567:SF58">
    <property type="entry name" value="CYCLIC AMP-BINDING REGULATORY PROTEIN"/>
    <property type="match status" value="1"/>
</dbReference>
<name>A0A9D2HF86_9BACT</name>
<dbReference type="GO" id="GO:0003700">
    <property type="term" value="F:DNA-binding transcription factor activity"/>
    <property type="evidence" value="ECO:0007669"/>
    <property type="project" value="TreeGrafter"/>
</dbReference>
<proteinExistence type="predicted"/>
<dbReference type="InterPro" id="IPR018490">
    <property type="entry name" value="cNMP-bd_dom_sf"/>
</dbReference>
<dbReference type="PANTHER" id="PTHR24567">
    <property type="entry name" value="CRP FAMILY TRANSCRIPTIONAL REGULATORY PROTEIN"/>
    <property type="match status" value="1"/>
</dbReference>
<dbReference type="Gene3D" id="2.60.120.10">
    <property type="entry name" value="Jelly Rolls"/>
    <property type="match status" value="1"/>
</dbReference>
<dbReference type="PROSITE" id="PS50042">
    <property type="entry name" value="CNMP_BINDING_3"/>
    <property type="match status" value="1"/>
</dbReference>
<comment type="caution">
    <text evidence="6">The sequence shown here is derived from an EMBL/GenBank/DDBJ whole genome shotgun (WGS) entry which is preliminary data.</text>
</comment>
<evidence type="ECO:0000313" key="7">
    <source>
        <dbReference type="Proteomes" id="UP000824225"/>
    </source>
</evidence>
<protein>
    <submittedName>
        <fullName evidence="6">Crp/Fnr family transcriptional regulator</fullName>
    </submittedName>
</protein>
<accession>A0A9D2HF86</accession>
<organism evidence="6 7">
    <name type="scientific">Candidatus Mailhella merdigallinarum</name>
    <dbReference type="NCBI Taxonomy" id="2838658"/>
    <lineage>
        <taxon>Bacteria</taxon>
        <taxon>Pseudomonadati</taxon>
        <taxon>Thermodesulfobacteriota</taxon>
        <taxon>Desulfovibrionia</taxon>
        <taxon>Desulfovibrionales</taxon>
        <taxon>Desulfovibrionaceae</taxon>
        <taxon>Mailhella</taxon>
    </lineage>
</organism>
<evidence type="ECO:0000256" key="2">
    <source>
        <dbReference type="ARBA" id="ARBA00023125"/>
    </source>
</evidence>
<dbReference type="GO" id="GO:0003677">
    <property type="term" value="F:DNA binding"/>
    <property type="evidence" value="ECO:0007669"/>
    <property type="project" value="UniProtKB-KW"/>
</dbReference>
<keyword evidence="1" id="KW-0805">Transcription regulation</keyword>
<dbReference type="InterPro" id="IPR014710">
    <property type="entry name" value="RmlC-like_jellyroll"/>
</dbReference>
<reference evidence="6" key="2">
    <citation type="submission" date="2021-04" db="EMBL/GenBank/DDBJ databases">
        <authorList>
            <person name="Gilroy R."/>
        </authorList>
    </citation>
    <scope>NUCLEOTIDE SEQUENCE</scope>
    <source>
        <strain evidence="6">CHK186-16707</strain>
    </source>
</reference>
<keyword evidence="2" id="KW-0238">DNA-binding</keyword>
<feature type="domain" description="HTH crp-type" evidence="5">
    <location>
        <begin position="152"/>
        <end position="219"/>
    </location>
</feature>